<organism evidence="6 7">
    <name type="scientific">Rhizobium pisi</name>
    <dbReference type="NCBI Taxonomy" id="574561"/>
    <lineage>
        <taxon>Bacteria</taxon>
        <taxon>Pseudomonadati</taxon>
        <taxon>Pseudomonadota</taxon>
        <taxon>Alphaproteobacteria</taxon>
        <taxon>Hyphomicrobiales</taxon>
        <taxon>Rhizobiaceae</taxon>
        <taxon>Rhizobium/Agrobacterium group</taxon>
        <taxon>Rhizobium</taxon>
    </lineage>
</organism>
<dbReference type="PANTHER" id="PTHR42756">
    <property type="entry name" value="TRANSCRIPTIONAL REGULATOR, MARR"/>
    <property type="match status" value="1"/>
</dbReference>
<evidence type="ECO:0000256" key="3">
    <source>
        <dbReference type="ARBA" id="ARBA00023163"/>
    </source>
</evidence>
<evidence type="ECO:0000256" key="1">
    <source>
        <dbReference type="ARBA" id="ARBA00023015"/>
    </source>
</evidence>
<evidence type="ECO:0000259" key="4">
    <source>
        <dbReference type="PROSITE" id="PS50995"/>
    </source>
</evidence>
<dbReference type="PROSITE" id="PS50995">
    <property type="entry name" value="HTH_MARR_2"/>
    <property type="match status" value="1"/>
</dbReference>
<dbReference type="SMART" id="SM00347">
    <property type="entry name" value="HTH_MARR"/>
    <property type="match status" value="1"/>
</dbReference>
<dbReference type="InterPro" id="IPR000835">
    <property type="entry name" value="HTH_MarR-typ"/>
</dbReference>
<dbReference type="Pfam" id="PF01047">
    <property type="entry name" value="MarR"/>
    <property type="match status" value="1"/>
</dbReference>
<dbReference type="EMBL" id="JACHXH010000026">
    <property type="protein sequence ID" value="MBB3137904.1"/>
    <property type="molecule type" value="Genomic_DNA"/>
</dbReference>
<protein>
    <submittedName>
        <fullName evidence="5 6">MarR family transcriptional regulator</fullName>
    </submittedName>
</protein>
<proteinExistence type="predicted"/>
<dbReference type="InterPro" id="IPR036388">
    <property type="entry name" value="WH-like_DNA-bd_sf"/>
</dbReference>
<evidence type="ECO:0000313" key="5">
    <source>
        <dbReference type="EMBL" id="MBB3137904.1"/>
    </source>
</evidence>
<reference evidence="6 7" key="1">
    <citation type="submission" date="2018-11" db="EMBL/GenBank/DDBJ databases">
        <authorList>
            <person name="Huo Y."/>
        </authorList>
    </citation>
    <scope>NUCLEOTIDE SEQUENCE [LARGE SCALE GENOMIC DNA]</scope>
    <source>
        <strain evidence="6 7">DSM 30132</strain>
    </source>
</reference>
<dbReference type="GO" id="GO:0003700">
    <property type="term" value="F:DNA-binding transcription factor activity"/>
    <property type="evidence" value="ECO:0007669"/>
    <property type="project" value="InterPro"/>
</dbReference>
<evidence type="ECO:0000313" key="6">
    <source>
        <dbReference type="EMBL" id="RSB65675.1"/>
    </source>
</evidence>
<keyword evidence="3" id="KW-0804">Transcription</keyword>
<evidence type="ECO:0000313" key="7">
    <source>
        <dbReference type="Proteomes" id="UP000277279"/>
    </source>
</evidence>
<comment type="caution">
    <text evidence="6">The sequence shown here is derived from an EMBL/GenBank/DDBJ whole genome shotgun (WGS) entry which is preliminary data.</text>
</comment>
<dbReference type="PANTHER" id="PTHR42756:SF1">
    <property type="entry name" value="TRANSCRIPTIONAL REPRESSOR OF EMRAB OPERON"/>
    <property type="match status" value="1"/>
</dbReference>
<feature type="domain" description="HTH marR-type" evidence="4">
    <location>
        <begin position="1"/>
        <end position="144"/>
    </location>
</feature>
<keyword evidence="8" id="KW-1185">Reference proteome</keyword>
<dbReference type="Proteomes" id="UP000277279">
    <property type="component" value="Unassembled WGS sequence"/>
</dbReference>
<evidence type="ECO:0000313" key="8">
    <source>
        <dbReference type="Proteomes" id="UP000518315"/>
    </source>
</evidence>
<dbReference type="InterPro" id="IPR036390">
    <property type="entry name" value="WH_DNA-bd_sf"/>
</dbReference>
<keyword evidence="2 5" id="KW-0238">DNA-binding</keyword>
<dbReference type="AlphaFoldDB" id="A0A3R9ABF0"/>
<dbReference type="SUPFAM" id="SSF46785">
    <property type="entry name" value="Winged helix' DNA-binding domain"/>
    <property type="match status" value="1"/>
</dbReference>
<dbReference type="RefSeq" id="WP_125848972.1">
    <property type="nucleotide sequence ID" value="NZ_JACHXH010000026.1"/>
</dbReference>
<dbReference type="EMBL" id="RJJT01000023">
    <property type="protein sequence ID" value="RSB65675.1"/>
    <property type="molecule type" value="Genomic_DNA"/>
</dbReference>
<gene>
    <name evidence="6" type="ORF">EFD55_26420</name>
    <name evidence="5" type="ORF">FHS26_005672</name>
</gene>
<dbReference type="GO" id="GO:0003677">
    <property type="term" value="F:DNA binding"/>
    <property type="evidence" value="ECO:0007669"/>
    <property type="project" value="UniProtKB-KW"/>
</dbReference>
<accession>A0A3R9ABF0</accession>
<sequence length="168" mass="18001">MQAKDSTELDVLSTPGHLISLAARGFARLSEARLKPLGFGVGQLPVLVAMRNGGVSTQRDLARFAKVEQPPMAQMLARMERDGLIRRMPDPADGRSSHVSMTRAAEARLPSAIEVLFQGNHEALEGFTDEEAKQLVALLARVIANLDKIASAEASPRARTARSSSAGT</sequence>
<dbReference type="OrthoDB" id="511972at2"/>
<reference evidence="5 8" key="2">
    <citation type="submission" date="2020-08" db="EMBL/GenBank/DDBJ databases">
        <title>Genomic Encyclopedia of Type Strains, Phase III (KMG-III): the genomes of soil and plant-associated and newly described type strains.</title>
        <authorList>
            <person name="Whitman W."/>
        </authorList>
    </citation>
    <scope>NUCLEOTIDE SEQUENCE [LARGE SCALE GENOMIC DNA]</scope>
    <source>
        <strain evidence="5 8">CECT 4113</strain>
    </source>
</reference>
<dbReference type="PRINTS" id="PR00598">
    <property type="entry name" value="HTHMARR"/>
</dbReference>
<name>A0A3R9ABF0_9HYPH</name>
<keyword evidence="1" id="KW-0805">Transcription regulation</keyword>
<dbReference type="Gene3D" id="1.10.10.10">
    <property type="entry name" value="Winged helix-like DNA-binding domain superfamily/Winged helix DNA-binding domain"/>
    <property type="match status" value="1"/>
</dbReference>
<evidence type="ECO:0000256" key="2">
    <source>
        <dbReference type="ARBA" id="ARBA00023125"/>
    </source>
</evidence>
<dbReference type="Proteomes" id="UP000518315">
    <property type="component" value="Unassembled WGS sequence"/>
</dbReference>